<reference evidence="1" key="1">
    <citation type="submission" date="2014-09" db="EMBL/GenBank/DDBJ databases">
        <authorList>
            <person name="Magalhaes I.L.F."/>
            <person name="Oliveira U."/>
            <person name="Santos F.R."/>
            <person name="Vidigal T.H.D.A."/>
            <person name="Brescovit A.D."/>
            <person name="Santos A.J."/>
        </authorList>
    </citation>
    <scope>NUCLEOTIDE SEQUENCE</scope>
    <source>
        <tissue evidence="1">Shoot tissue taken approximately 20 cm above the soil surface</tissue>
    </source>
</reference>
<dbReference type="AlphaFoldDB" id="A0A0A9FD12"/>
<dbReference type="EMBL" id="GBRH01191778">
    <property type="protein sequence ID" value="JAE06118.1"/>
    <property type="molecule type" value="Transcribed_RNA"/>
</dbReference>
<organism evidence="1">
    <name type="scientific">Arundo donax</name>
    <name type="common">Giant reed</name>
    <name type="synonym">Donax arundinaceus</name>
    <dbReference type="NCBI Taxonomy" id="35708"/>
    <lineage>
        <taxon>Eukaryota</taxon>
        <taxon>Viridiplantae</taxon>
        <taxon>Streptophyta</taxon>
        <taxon>Embryophyta</taxon>
        <taxon>Tracheophyta</taxon>
        <taxon>Spermatophyta</taxon>
        <taxon>Magnoliopsida</taxon>
        <taxon>Liliopsida</taxon>
        <taxon>Poales</taxon>
        <taxon>Poaceae</taxon>
        <taxon>PACMAD clade</taxon>
        <taxon>Arundinoideae</taxon>
        <taxon>Arundineae</taxon>
        <taxon>Arundo</taxon>
    </lineage>
</organism>
<evidence type="ECO:0000313" key="1">
    <source>
        <dbReference type="EMBL" id="JAE06118.1"/>
    </source>
</evidence>
<name>A0A0A9FD12_ARUDO</name>
<protein>
    <submittedName>
        <fullName evidence="1">Uncharacterized protein</fullName>
    </submittedName>
</protein>
<sequence>MCMSSLNQMCRSSKCAFVLEISSYWWCKCAFVLN</sequence>
<accession>A0A0A9FD12</accession>
<proteinExistence type="predicted"/>
<reference evidence="1" key="2">
    <citation type="journal article" date="2015" name="Data Brief">
        <title>Shoot transcriptome of the giant reed, Arundo donax.</title>
        <authorList>
            <person name="Barrero R.A."/>
            <person name="Guerrero F.D."/>
            <person name="Moolhuijzen P."/>
            <person name="Goolsby J.A."/>
            <person name="Tidwell J."/>
            <person name="Bellgard S.E."/>
            <person name="Bellgard M.I."/>
        </authorList>
    </citation>
    <scope>NUCLEOTIDE SEQUENCE</scope>
    <source>
        <tissue evidence="1">Shoot tissue taken approximately 20 cm above the soil surface</tissue>
    </source>
</reference>